<feature type="chain" id="PRO_5019021535" description="Heme haloperoxidase family profile domain-containing protein" evidence="8">
    <location>
        <begin position="19"/>
        <end position="421"/>
    </location>
</feature>
<feature type="signal peptide" evidence="8">
    <location>
        <begin position="1"/>
        <end position="18"/>
    </location>
</feature>
<feature type="domain" description="Heme haloperoxidase family profile" evidence="9">
    <location>
        <begin position="127"/>
        <end position="340"/>
    </location>
</feature>
<evidence type="ECO:0000313" key="10">
    <source>
        <dbReference type="EMBL" id="RSH80390.1"/>
    </source>
</evidence>
<dbReference type="GeneID" id="39593509"/>
<keyword evidence="8" id="KW-0732">Signal</keyword>
<dbReference type="EMBL" id="RSCE01000008">
    <property type="protein sequence ID" value="RSH80390.1"/>
    <property type="molecule type" value="Genomic_DNA"/>
</dbReference>
<dbReference type="OrthoDB" id="2594004at2759"/>
<dbReference type="RefSeq" id="XP_028475337.1">
    <property type="nucleotide sequence ID" value="XM_028624265.1"/>
</dbReference>
<reference evidence="10 11" key="1">
    <citation type="submission" date="2018-11" db="EMBL/GenBank/DDBJ databases">
        <title>Genome sequence of Apiotrichum porosum DSM 27194.</title>
        <authorList>
            <person name="Aliyu H."/>
            <person name="Gorte O."/>
            <person name="Ochsenreither K."/>
        </authorList>
    </citation>
    <scope>NUCLEOTIDE SEQUENCE [LARGE SCALE GENOMIC DNA]</scope>
    <source>
        <strain evidence="10 11">DSM 27194</strain>
    </source>
</reference>
<name>A0A427XNH9_9TREE</name>
<evidence type="ECO:0000256" key="2">
    <source>
        <dbReference type="ARBA" id="ARBA00022559"/>
    </source>
</evidence>
<keyword evidence="2" id="KW-0575">Peroxidase</keyword>
<evidence type="ECO:0000256" key="4">
    <source>
        <dbReference type="ARBA" id="ARBA00022723"/>
    </source>
</evidence>
<dbReference type="PANTHER" id="PTHR33577">
    <property type="entry name" value="STERIGMATOCYSTIN BIOSYNTHESIS PEROXIDASE STCC-RELATED"/>
    <property type="match status" value="1"/>
</dbReference>
<keyword evidence="6" id="KW-0408">Iron</keyword>
<organism evidence="10 11">
    <name type="scientific">Apiotrichum porosum</name>
    <dbReference type="NCBI Taxonomy" id="105984"/>
    <lineage>
        <taxon>Eukaryota</taxon>
        <taxon>Fungi</taxon>
        <taxon>Dikarya</taxon>
        <taxon>Basidiomycota</taxon>
        <taxon>Agaricomycotina</taxon>
        <taxon>Tremellomycetes</taxon>
        <taxon>Trichosporonales</taxon>
        <taxon>Trichosporonaceae</taxon>
        <taxon>Apiotrichum</taxon>
    </lineage>
</organism>
<evidence type="ECO:0000313" key="11">
    <source>
        <dbReference type="Proteomes" id="UP000279236"/>
    </source>
</evidence>
<comment type="similarity">
    <text evidence="7">Belongs to the chloroperoxidase family.</text>
</comment>
<comment type="cofactor">
    <cofactor evidence="1">
        <name>heme b</name>
        <dbReference type="ChEBI" id="CHEBI:60344"/>
    </cofactor>
</comment>
<dbReference type="PANTHER" id="PTHR33577:SF16">
    <property type="entry name" value="HEME HALOPEROXIDASE FAMILY PROFILE DOMAIN-CONTAINING PROTEIN"/>
    <property type="match status" value="1"/>
</dbReference>
<proteinExistence type="inferred from homology"/>
<comment type="caution">
    <text evidence="10">The sequence shown here is derived from an EMBL/GenBank/DDBJ whole genome shotgun (WGS) entry which is preliminary data.</text>
</comment>
<evidence type="ECO:0000256" key="5">
    <source>
        <dbReference type="ARBA" id="ARBA00023002"/>
    </source>
</evidence>
<keyword evidence="4" id="KW-0479">Metal-binding</keyword>
<dbReference type="AlphaFoldDB" id="A0A427XNH9"/>
<sequence>MKFASFAVAATLASTVSAFPWMAAEHNQQRRGIAANGLFDNAQVNKLVGIVKNMDPAKLSNLTTQLKAGMDQVNAQIKAAGVEIPSGKLLDKDWSSITQQDIEQAYGLRQGNATKRGLALWGLAEDDKHPWYAPRPGDLRGPCPGLNTAANHGYLPRSGVVNPLELFIGTWEALSLSPDLCAVLAALSFLFKGDLTTLTLSIGTKHGLGSGLADHGVLEGDASVTRDDHYFGNDYDAVPSKVALLQREIDQYGNGEVTPWSLAHSRKRAFDDSKKHNPNFDFNPWRMIVAYAESGFVMEALRGDSLTFNNEQIDWWFNKERFPPGWSRRAVPITIPELLSWAALIEALDPTIPGWSIFGVYTGDITTWFNIAGWFTSQTGAESTIAGVGCSISSIFLGWFPTMISNLFVELGLPYINGLGC</sequence>
<protein>
    <recommendedName>
        <fullName evidence="9">Heme haloperoxidase family profile domain-containing protein</fullName>
    </recommendedName>
</protein>
<evidence type="ECO:0000256" key="1">
    <source>
        <dbReference type="ARBA" id="ARBA00001970"/>
    </source>
</evidence>
<accession>A0A427XNH9</accession>
<keyword evidence="5" id="KW-0560">Oxidoreductase</keyword>
<evidence type="ECO:0000259" key="9">
    <source>
        <dbReference type="PROSITE" id="PS51405"/>
    </source>
</evidence>
<evidence type="ECO:0000256" key="3">
    <source>
        <dbReference type="ARBA" id="ARBA00022617"/>
    </source>
</evidence>
<dbReference type="InterPro" id="IPR036851">
    <property type="entry name" value="Chloroperoxidase-like_sf"/>
</dbReference>
<dbReference type="Proteomes" id="UP000279236">
    <property type="component" value="Unassembled WGS sequence"/>
</dbReference>
<dbReference type="Pfam" id="PF01328">
    <property type="entry name" value="Peroxidase_2"/>
    <property type="match status" value="1"/>
</dbReference>
<gene>
    <name evidence="10" type="ORF">EHS24_008966</name>
</gene>
<dbReference type="GO" id="GO:0004601">
    <property type="term" value="F:peroxidase activity"/>
    <property type="evidence" value="ECO:0007669"/>
    <property type="project" value="UniProtKB-KW"/>
</dbReference>
<evidence type="ECO:0000256" key="6">
    <source>
        <dbReference type="ARBA" id="ARBA00023004"/>
    </source>
</evidence>
<keyword evidence="3" id="KW-0349">Heme</keyword>
<dbReference type="InterPro" id="IPR000028">
    <property type="entry name" value="Chloroperoxidase"/>
</dbReference>
<dbReference type="GO" id="GO:0046872">
    <property type="term" value="F:metal ion binding"/>
    <property type="evidence" value="ECO:0007669"/>
    <property type="project" value="UniProtKB-KW"/>
</dbReference>
<evidence type="ECO:0000256" key="7">
    <source>
        <dbReference type="ARBA" id="ARBA00025795"/>
    </source>
</evidence>
<dbReference type="Gene3D" id="1.10.489.10">
    <property type="entry name" value="Chloroperoxidase-like"/>
    <property type="match status" value="1"/>
</dbReference>
<dbReference type="SUPFAM" id="SSF47571">
    <property type="entry name" value="Cloroperoxidase"/>
    <property type="match status" value="1"/>
</dbReference>
<keyword evidence="11" id="KW-1185">Reference proteome</keyword>
<evidence type="ECO:0000256" key="8">
    <source>
        <dbReference type="SAM" id="SignalP"/>
    </source>
</evidence>
<dbReference type="PROSITE" id="PS51405">
    <property type="entry name" value="HEME_HALOPEROXIDASE"/>
    <property type="match status" value="1"/>
</dbReference>